<dbReference type="SUPFAM" id="SSF52777">
    <property type="entry name" value="CoA-dependent acyltransferases"/>
    <property type="match status" value="1"/>
</dbReference>
<dbReference type="InterPro" id="IPR001078">
    <property type="entry name" value="2-oxoacid_DH_actylTfrase"/>
</dbReference>
<dbReference type="InterPro" id="IPR003016">
    <property type="entry name" value="2-oxoA_DH_lipoyl-BS"/>
</dbReference>
<dbReference type="PROSITE" id="PS50968">
    <property type="entry name" value="BIOTINYL_LIPOYL"/>
    <property type="match status" value="1"/>
</dbReference>
<comment type="function">
    <text evidence="7">The pyruvate dehydrogenase complex catalyzes the overall conversion of pyruvate to acetyl-CoA and CO(2). It contains multiple copies of three enzymatic components: pyruvate dehydrogenase (E1), dihydrolipoamide acetyltransferase (E2) and lipoamide dehydrogenase (E3).</text>
</comment>
<dbReference type="EC" id="2.3.1.-" evidence="9"/>
<evidence type="ECO:0000256" key="7">
    <source>
        <dbReference type="ARBA" id="ARBA00025211"/>
    </source>
</evidence>
<evidence type="ECO:0000256" key="9">
    <source>
        <dbReference type="RuleBase" id="RU003423"/>
    </source>
</evidence>
<keyword evidence="6 9" id="KW-0012">Acyltransferase</keyword>
<evidence type="ECO:0000259" key="12">
    <source>
        <dbReference type="PROSITE" id="PS51826"/>
    </source>
</evidence>
<dbReference type="EMBL" id="WJJP01000730">
    <property type="protein sequence ID" value="MBD3327407.1"/>
    <property type="molecule type" value="Genomic_DNA"/>
</dbReference>
<dbReference type="GO" id="GO:0004742">
    <property type="term" value="F:dihydrolipoyllysine-residue acetyltransferase activity"/>
    <property type="evidence" value="ECO:0007669"/>
    <property type="project" value="UniProtKB-EC"/>
</dbReference>
<dbReference type="FunFam" id="3.30.559.10:FF:000004">
    <property type="entry name" value="Acetyltransferase component of pyruvate dehydrogenase complex"/>
    <property type="match status" value="1"/>
</dbReference>
<keyword evidence="4 9" id="KW-0808">Transferase</keyword>
<evidence type="ECO:0000256" key="1">
    <source>
        <dbReference type="ARBA" id="ARBA00001938"/>
    </source>
</evidence>
<evidence type="ECO:0000256" key="5">
    <source>
        <dbReference type="ARBA" id="ARBA00022823"/>
    </source>
</evidence>
<evidence type="ECO:0000256" key="2">
    <source>
        <dbReference type="ARBA" id="ARBA00007317"/>
    </source>
</evidence>
<comment type="subunit">
    <text evidence="3">Forms a 24-polypeptide structural core with octahedral symmetry.</text>
</comment>
<dbReference type="PANTHER" id="PTHR43178:SF2">
    <property type="entry name" value="DIHYDROLIPOYLLYSINE-RESIDUE ACETYLTRANSFERASE COMPONENT OF PYRUVATE DEHYDROGENASE COMPLEX"/>
    <property type="match status" value="1"/>
</dbReference>
<dbReference type="InterPro" id="IPR050743">
    <property type="entry name" value="2-oxoacid_DH_E2_comp"/>
</dbReference>
<evidence type="ECO:0000313" key="13">
    <source>
        <dbReference type="EMBL" id="MBD3327407.1"/>
    </source>
</evidence>
<dbReference type="Gene3D" id="4.10.320.10">
    <property type="entry name" value="E3-binding domain"/>
    <property type="match status" value="1"/>
</dbReference>
<comment type="cofactor">
    <cofactor evidence="1 9">
        <name>(R)-lipoate</name>
        <dbReference type="ChEBI" id="CHEBI:83088"/>
    </cofactor>
</comment>
<feature type="domain" description="Peripheral subunit-binding (PSBD)" evidence="12">
    <location>
        <begin position="137"/>
        <end position="174"/>
    </location>
</feature>
<reference evidence="13" key="1">
    <citation type="submission" date="2019-11" db="EMBL/GenBank/DDBJ databases">
        <title>Microbial mats filling the niche in hypersaline microbial mats.</title>
        <authorList>
            <person name="Wong H.L."/>
            <person name="Macleod F.I."/>
            <person name="White R.A. III"/>
            <person name="Burns B.P."/>
        </authorList>
    </citation>
    <scope>NUCLEOTIDE SEQUENCE</scope>
    <source>
        <strain evidence="13">Rbin_158</strain>
    </source>
</reference>
<proteinExistence type="inferred from homology"/>
<evidence type="ECO:0000256" key="8">
    <source>
        <dbReference type="ARBA" id="ARBA00048370"/>
    </source>
</evidence>
<sequence length="432" mass="47822">MKKEIRLPEIAENVETATVTKVLVAEGDSIEQEQSIVEMESEKAAFEVPSPENGTIQDIKISEGDEVQVGDVLMTVETEKDTSEQDEPEAKSEEAVSEEQKAEEQETRETPPPKEQPAAEAKEEEKAEPPKQRKEVPAAPSVRRLARELGVAIYQVEGSGPGGRILAEDVKAQAKKIVSEKPSAESAPEGVELPDFSQWGHVERQSMSNIRTVIARNMTQAWRTIPHVHQFDQCDITDLEQFRQQHKRTVEQAGGKLTITAILLKIVSAALQRFPRFNASLDMAAKEIIYKDYIHIGVAVDTDRGLLVPVIRDVNHKPIIALAVELVEMAEKARDKKLKPDAMQGGNFSISNLGGIGGTNFTPIVYPPQVAVLGVARASMQPVYQDNDFTPRLILPLSLSYDHRVIDGAEGARFLRWICQALEQPLTIFLDV</sequence>
<evidence type="ECO:0000256" key="4">
    <source>
        <dbReference type="ARBA" id="ARBA00022679"/>
    </source>
</evidence>
<feature type="region of interest" description="Disordered" evidence="10">
    <location>
        <begin position="76"/>
        <end position="141"/>
    </location>
</feature>
<dbReference type="InterPro" id="IPR023213">
    <property type="entry name" value="CAT-like_dom_sf"/>
</dbReference>
<dbReference type="Gene3D" id="2.40.50.100">
    <property type="match status" value="1"/>
</dbReference>
<comment type="caution">
    <text evidence="13">The sequence shown here is derived from an EMBL/GenBank/DDBJ whole genome shotgun (WGS) entry which is preliminary data.</text>
</comment>
<dbReference type="AlphaFoldDB" id="A0A9D5JZZ1"/>
<name>A0A9D5JZZ1_9BACT</name>
<dbReference type="Pfam" id="PF00364">
    <property type="entry name" value="Biotin_lipoyl"/>
    <property type="match status" value="1"/>
</dbReference>
<accession>A0A9D5JZZ1</accession>
<feature type="compositionally biased region" description="Basic and acidic residues" evidence="10">
    <location>
        <begin position="120"/>
        <end position="136"/>
    </location>
</feature>
<dbReference type="GO" id="GO:0006086">
    <property type="term" value="P:pyruvate decarboxylation to acetyl-CoA"/>
    <property type="evidence" value="ECO:0007669"/>
    <property type="project" value="TreeGrafter"/>
</dbReference>
<dbReference type="Pfam" id="PF02817">
    <property type="entry name" value="E3_binding"/>
    <property type="match status" value="1"/>
</dbReference>
<feature type="compositionally biased region" description="Basic and acidic residues" evidence="10">
    <location>
        <begin position="77"/>
        <end position="112"/>
    </location>
</feature>
<dbReference type="InterPro" id="IPR011053">
    <property type="entry name" value="Single_hybrid_motif"/>
</dbReference>
<dbReference type="InterPro" id="IPR004167">
    <property type="entry name" value="PSBD"/>
</dbReference>
<gene>
    <name evidence="13" type="ORF">GF339_22670</name>
</gene>
<evidence type="ECO:0000313" key="14">
    <source>
        <dbReference type="Proteomes" id="UP000649604"/>
    </source>
</evidence>
<dbReference type="SUPFAM" id="SSF47005">
    <property type="entry name" value="Peripheral subunit-binding domain of 2-oxo acid dehydrogenase complex"/>
    <property type="match status" value="1"/>
</dbReference>
<feature type="domain" description="Lipoyl-binding" evidence="11">
    <location>
        <begin position="2"/>
        <end position="77"/>
    </location>
</feature>
<organism evidence="13 14">
    <name type="scientific">candidate division KSB3 bacterium</name>
    <dbReference type="NCBI Taxonomy" id="2044937"/>
    <lineage>
        <taxon>Bacteria</taxon>
        <taxon>candidate division KSB3</taxon>
    </lineage>
</organism>
<dbReference type="PROSITE" id="PS00189">
    <property type="entry name" value="LIPOYL"/>
    <property type="match status" value="1"/>
</dbReference>
<dbReference type="InterPro" id="IPR000089">
    <property type="entry name" value="Biotin_lipoyl"/>
</dbReference>
<evidence type="ECO:0000259" key="11">
    <source>
        <dbReference type="PROSITE" id="PS50968"/>
    </source>
</evidence>
<dbReference type="PROSITE" id="PS51826">
    <property type="entry name" value="PSBD"/>
    <property type="match status" value="1"/>
</dbReference>
<evidence type="ECO:0000256" key="10">
    <source>
        <dbReference type="SAM" id="MobiDB-lite"/>
    </source>
</evidence>
<evidence type="ECO:0000256" key="6">
    <source>
        <dbReference type="ARBA" id="ARBA00023315"/>
    </source>
</evidence>
<keyword evidence="5 9" id="KW-0450">Lipoyl</keyword>
<comment type="catalytic activity">
    <reaction evidence="8">
        <text>N(6)-[(R)-dihydrolipoyl]-L-lysyl-[protein] + acetyl-CoA = N(6)-[(R)-S(8)-acetyldihydrolipoyl]-L-lysyl-[protein] + CoA</text>
        <dbReference type="Rhea" id="RHEA:17017"/>
        <dbReference type="Rhea" id="RHEA-COMP:10475"/>
        <dbReference type="Rhea" id="RHEA-COMP:10478"/>
        <dbReference type="ChEBI" id="CHEBI:57287"/>
        <dbReference type="ChEBI" id="CHEBI:57288"/>
        <dbReference type="ChEBI" id="CHEBI:83100"/>
        <dbReference type="ChEBI" id="CHEBI:83111"/>
        <dbReference type="EC" id="2.3.1.12"/>
    </reaction>
</comment>
<dbReference type="GO" id="GO:0005737">
    <property type="term" value="C:cytoplasm"/>
    <property type="evidence" value="ECO:0007669"/>
    <property type="project" value="TreeGrafter"/>
</dbReference>
<dbReference type="CDD" id="cd06849">
    <property type="entry name" value="lipoyl_domain"/>
    <property type="match status" value="1"/>
</dbReference>
<dbReference type="Pfam" id="PF00198">
    <property type="entry name" value="2-oxoacid_dh"/>
    <property type="match status" value="1"/>
</dbReference>
<dbReference type="InterPro" id="IPR036625">
    <property type="entry name" value="E3-bd_dom_sf"/>
</dbReference>
<dbReference type="PANTHER" id="PTHR43178">
    <property type="entry name" value="DIHYDROLIPOAMIDE ACETYLTRANSFERASE COMPONENT OF PYRUVATE DEHYDROGENASE COMPLEX"/>
    <property type="match status" value="1"/>
</dbReference>
<dbReference type="Gene3D" id="3.30.559.10">
    <property type="entry name" value="Chloramphenicol acetyltransferase-like domain"/>
    <property type="match status" value="1"/>
</dbReference>
<dbReference type="GO" id="GO:0031405">
    <property type="term" value="F:lipoic acid binding"/>
    <property type="evidence" value="ECO:0007669"/>
    <property type="project" value="TreeGrafter"/>
</dbReference>
<dbReference type="Proteomes" id="UP000649604">
    <property type="component" value="Unassembled WGS sequence"/>
</dbReference>
<protein>
    <recommendedName>
        <fullName evidence="9">Dihydrolipoamide acetyltransferase component of pyruvate dehydrogenase complex</fullName>
        <ecNumber evidence="9">2.3.1.-</ecNumber>
    </recommendedName>
</protein>
<comment type="similarity">
    <text evidence="2 9">Belongs to the 2-oxoacid dehydrogenase family.</text>
</comment>
<evidence type="ECO:0000256" key="3">
    <source>
        <dbReference type="ARBA" id="ARBA00011484"/>
    </source>
</evidence>
<dbReference type="SUPFAM" id="SSF51230">
    <property type="entry name" value="Single hybrid motif"/>
    <property type="match status" value="1"/>
</dbReference>